<dbReference type="OrthoDB" id="1654418at2"/>
<gene>
    <name evidence="1" type="ORF">EDX97_07945</name>
</gene>
<dbReference type="AlphaFoldDB" id="A0A3N0I118"/>
<protein>
    <submittedName>
        <fullName evidence="1">Uncharacterized protein</fullName>
    </submittedName>
</protein>
<organism evidence="1 2">
    <name type="scientific">Absicoccus porci</name>
    <dbReference type="NCBI Taxonomy" id="2486576"/>
    <lineage>
        <taxon>Bacteria</taxon>
        <taxon>Bacillati</taxon>
        <taxon>Bacillota</taxon>
        <taxon>Erysipelotrichia</taxon>
        <taxon>Erysipelotrichales</taxon>
        <taxon>Erysipelotrichaceae</taxon>
        <taxon>Absicoccus</taxon>
    </lineage>
</organism>
<dbReference type="EMBL" id="RJQC01000002">
    <property type="protein sequence ID" value="RNM30703.1"/>
    <property type="molecule type" value="Genomic_DNA"/>
</dbReference>
<accession>A0A3N0I118</accession>
<evidence type="ECO:0000313" key="1">
    <source>
        <dbReference type="EMBL" id="RNM30703.1"/>
    </source>
</evidence>
<dbReference type="RefSeq" id="WP_128520610.1">
    <property type="nucleotide sequence ID" value="NZ_RJQC01000002.1"/>
</dbReference>
<proteinExistence type="predicted"/>
<keyword evidence="2" id="KW-1185">Reference proteome</keyword>
<evidence type="ECO:0000313" key="2">
    <source>
        <dbReference type="Proteomes" id="UP000276568"/>
    </source>
</evidence>
<comment type="caution">
    <text evidence="1">The sequence shown here is derived from an EMBL/GenBank/DDBJ whole genome shotgun (WGS) entry which is preliminary data.</text>
</comment>
<dbReference type="Proteomes" id="UP000276568">
    <property type="component" value="Unassembled WGS sequence"/>
</dbReference>
<sequence length="164" mass="18085">MTVPVRELKTEDNLHYVKFEGQDAYVLANKGITDWTAAMNPNTDDGVQYIGESNQESQILGYAPSVDYSATAYPSDPFAQWLYTLGKTEQIGQTFDEVEVETWNEVESASGTYHAYHRTYEVQPDNPGSGEGGGKLTMEGTFAQKGKVEEGTFNISTKTFTKAG</sequence>
<name>A0A3N0I118_9FIRM</name>
<reference evidence="1 2" key="1">
    <citation type="submission" date="2018-11" db="EMBL/GenBank/DDBJ databases">
        <title>Clostridium sp. nov., a member of the family Erysipelotrichaceae isolated from pig faeces.</title>
        <authorList>
            <person name="Chang Y.-H."/>
        </authorList>
    </citation>
    <scope>NUCLEOTIDE SEQUENCE [LARGE SCALE GENOMIC DNA]</scope>
    <source>
        <strain evidence="1 2">YH-panp20</strain>
    </source>
</reference>